<dbReference type="EMBL" id="JAFMPT010000010">
    <property type="protein sequence ID" value="MCC1484659.1"/>
    <property type="molecule type" value="Genomic_DNA"/>
</dbReference>
<accession>A0ABS8EN52</accession>
<evidence type="ECO:0000313" key="1">
    <source>
        <dbReference type="EMBL" id="MCC1484659.1"/>
    </source>
</evidence>
<comment type="caution">
    <text evidence="1">The sequence shown here is derived from an EMBL/GenBank/DDBJ whole genome shotgun (WGS) entry which is preliminary data.</text>
</comment>
<name>A0ABS8EN52_9FLAO</name>
<dbReference type="RefSeq" id="WP_227477107.1">
    <property type="nucleotide sequence ID" value="NZ_JAFMPT010000010.1"/>
</dbReference>
<evidence type="ECO:0000313" key="2">
    <source>
        <dbReference type="Proteomes" id="UP000778797"/>
    </source>
</evidence>
<protein>
    <submittedName>
        <fullName evidence="1">Uncharacterized protein</fullName>
    </submittedName>
</protein>
<dbReference type="Proteomes" id="UP000778797">
    <property type="component" value="Unassembled WGS sequence"/>
</dbReference>
<reference evidence="2" key="1">
    <citation type="submission" date="2021-03" db="EMBL/GenBank/DDBJ databases">
        <title>Genome of Cognatishimia sp. F0-27.</title>
        <authorList>
            <person name="Ping X."/>
        </authorList>
    </citation>
    <scope>NUCLEOTIDE SEQUENCE [LARGE SCALE GENOMIC DNA]</scope>
    <source>
        <strain evidence="2">E313</strain>
    </source>
</reference>
<organism evidence="1 2">
    <name type="scientific">Winogradskyella immobilis</name>
    <dbReference type="NCBI Taxonomy" id="2816852"/>
    <lineage>
        <taxon>Bacteria</taxon>
        <taxon>Pseudomonadati</taxon>
        <taxon>Bacteroidota</taxon>
        <taxon>Flavobacteriia</taxon>
        <taxon>Flavobacteriales</taxon>
        <taxon>Flavobacteriaceae</taxon>
        <taxon>Winogradskyella</taxon>
    </lineage>
</organism>
<reference evidence="2" key="2">
    <citation type="submission" date="2023-07" db="EMBL/GenBank/DDBJ databases">
        <title>Genome of Winogradskyella sp. E313.</title>
        <authorList>
            <person name="Zhou Y."/>
        </authorList>
    </citation>
    <scope>NUCLEOTIDE SEQUENCE [LARGE SCALE GENOMIC DNA]</scope>
    <source>
        <strain evidence="2">E313</strain>
    </source>
</reference>
<gene>
    <name evidence="1" type="ORF">J1C55_08670</name>
</gene>
<proteinExistence type="predicted"/>
<keyword evidence="2" id="KW-1185">Reference proteome</keyword>
<sequence>MKTTKFHQLCNAYGNAQNNFETYKTDCHILSMEIVKELKSYYEVPDTQFSLYKINDQNGFELVTPALIHAISIKQDYFWHFGIGLTVCKSPETLPEELILIHLKFRKDEENRNFIQYAYADKEFEIVKGNSESYHPFFNFLFDEIINSYDAQLQKFVGEKTERKLGYV</sequence>